<dbReference type="InterPro" id="IPR036388">
    <property type="entry name" value="WH-like_DNA-bd_sf"/>
</dbReference>
<evidence type="ECO:0000256" key="1">
    <source>
        <dbReference type="ARBA" id="ARBA00023015"/>
    </source>
</evidence>
<dbReference type="STRING" id="889306.KP78_36510"/>
<evidence type="ECO:0000256" key="3">
    <source>
        <dbReference type="ARBA" id="ARBA00023163"/>
    </source>
</evidence>
<feature type="domain" description="HTH gntR-type" evidence="4">
    <location>
        <begin position="13"/>
        <end position="81"/>
    </location>
</feature>
<dbReference type="PRINTS" id="PR00035">
    <property type="entry name" value="HTHGNTR"/>
</dbReference>
<evidence type="ECO:0000313" key="5">
    <source>
        <dbReference type="EMBL" id="KIL43827.1"/>
    </source>
</evidence>
<protein>
    <recommendedName>
        <fullName evidence="4">HTH gntR-type domain-containing protein</fullName>
    </recommendedName>
</protein>
<sequence length="214" mass="24801">MSDASVERSKPHSKIYISIVHQLNEMILRDGLSTGDRLPSERELSERLGVGRSSVREAFRALELLGLIETRHGEGTFLRDFRDHRLVELLGMFVIQDRQAEHDIMELKSWIESESIHRMFIHSEEKLNLLFEDIISRFNNGDLTSISDVMAELVQASGNRLSYKVWLVLHEFDSNTQQPANMPFDEMTIRSIQQAIISKNHQLIHTLCKKPQYE</sequence>
<dbReference type="SUPFAM" id="SSF46785">
    <property type="entry name" value="Winged helix' DNA-binding domain"/>
    <property type="match status" value="1"/>
</dbReference>
<dbReference type="PANTHER" id="PTHR43537">
    <property type="entry name" value="TRANSCRIPTIONAL REGULATOR, GNTR FAMILY"/>
    <property type="match status" value="1"/>
</dbReference>
<keyword evidence="3" id="KW-0804">Transcription</keyword>
<dbReference type="PANTHER" id="PTHR43537:SF54">
    <property type="entry name" value="TRANSCRIPTIONAL REGULATOR, GNTR FAMILY"/>
    <property type="match status" value="1"/>
</dbReference>
<dbReference type="CDD" id="cd07377">
    <property type="entry name" value="WHTH_GntR"/>
    <property type="match status" value="1"/>
</dbReference>
<proteinExistence type="predicted"/>
<dbReference type="AlphaFoldDB" id="A0A0C2V463"/>
<dbReference type="PROSITE" id="PS50949">
    <property type="entry name" value="HTH_GNTR"/>
    <property type="match status" value="1"/>
</dbReference>
<dbReference type="Pfam" id="PF00392">
    <property type="entry name" value="GntR"/>
    <property type="match status" value="1"/>
</dbReference>
<dbReference type="InterPro" id="IPR000524">
    <property type="entry name" value="Tscrpt_reg_HTH_GntR"/>
</dbReference>
<evidence type="ECO:0000256" key="2">
    <source>
        <dbReference type="ARBA" id="ARBA00023125"/>
    </source>
</evidence>
<dbReference type="Gene3D" id="1.10.10.10">
    <property type="entry name" value="Winged helix-like DNA-binding domain superfamily/Winged helix DNA-binding domain"/>
    <property type="match status" value="1"/>
</dbReference>
<dbReference type="EMBL" id="JXRP01000020">
    <property type="protein sequence ID" value="KIL43827.1"/>
    <property type="molecule type" value="Genomic_DNA"/>
</dbReference>
<organism evidence="5 6">
    <name type="scientific">Jeotgalibacillus soli</name>
    <dbReference type="NCBI Taxonomy" id="889306"/>
    <lineage>
        <taxon>Bacteria</taxon>
        <taxon>Bacillati</taxon>
        <taxon>Bacillota</taxon>
        <taxon>Bacilli</taxon>
        <taxon>Bacillales</taxon>
        <taxon>Caryophanaceae</taxon>
        <taxon>Jeotgalibacillus</taxon>
    </lineage>
</organism>
<dbReference type="GO" id="GO:0003700">
    <property type="term" value="F:DNA-binding transcription factor activity"/>
    <property type="evidence" value="ECO:0007669"/>
    <property type="project" value="InterPro"/>
</dbReference>
<dbReference type="SMART" id="SM00345">
    <property type="entry name" value="HTH_GNTR"/>
    <property type="match status" value="1"/>
</dbReference>
<name>A0A0C2V463_9BACL</name>
<dbReference type="InterPro" id="IPR036390">
    <property type="entry name" value="WH_DNA-bd_sf"/>
</dbReference>
<accession>A0A0C2V463</accession>
<reference evidence="5 6" key="1">
    <citation type="submission" date="2015-01" db="EMBL/GenBank/DDBJ databases">
        <title>Genome sequencing of Jeotgalibacillus soli.</title>
        <authorList>
            <person name="Goh K.M."/>
            <person name="Chan K.-G."/>
            <person name="Yaakop A.S."/>
            <person name="Ee R."/>
            <person name="Gan H.M."/>
            <person name="Chan C.S."/>
        </authorList>
    </citation>
    <scope>NUCLEOTIDE SEQUENCE [LARGE SCALE GENOMIC DNA]</scope>
    <source>
        <strain evidence="5 6">P9</strain>
    </source>
</reference>
<evidence type="ECO:0000259" key="4">
    <source>
        <dbReference type="PROSITE" id="PS50949"/>
    </source>
</evidence>
<keyword evidence="1" id="KW-0805">Transcription regulation</keyword>
<gene>
    <name evidence="5" type="ORF">KP78_36510</name>
</gene>
<dbReference type="GO" id="GO:0003677">
    <property type="term" value="F:DNA binding"/>
    <property type="evidence" value="ECO:0007669"/>
    <property type="project" value="UniProtKB-KW"/>
</dbReference>
<keyword evidence="2" id="KW-0238">DNA-binding</keyword>
<dbReference type="RefSeq" id="WP_235420974.1">
    <property type="nucleotide sequence ID" value="NZ_JXRP01000020.1"/>
</dbReference>
<comment type="caution">
    <text evidence="5">The sequence shown here is derived from an EMBL/GenBank/DDBJ whole genome shotgun (WGS) entry which is preliminary data.</text>
</comment>
<evidence type="ECO:0000313" key="6">
    <source>
        <dbReference type="Proteomes" id="UP000031938"/>
    </source>
</evidence>
<dbReference type="Proteomes" id="UP000031938">
    <property type="component" value="Unassembled WGS sequence"/>
</dbReference>
<keyword evidence="6" id="KW-1185">Reference proteome</keyword>
<dbReference type="PATRIC" id="fig|889306.3.peg.3667"/>